<evidence type="ECO:0000256" key="5">
    <source>
        <dbReference type="RuleBase" id="RU362118"/>
    </source>
</evidence>
<comment type="function">
    <text evidence="3">Catalyzes the formation of L-homocysteine from O-succinyl-L-homoserine (OSHS) and hydrogen sulfide.</text>
</comment>
<dbReference type="CDD" id="cd00614">
    <property type="entry name" value="CGS_like"/>
    <property type="match status" value="1"/>
</dbReference>
<dbReference type="HAMAP" id="MF_02056">
    <property type="entry name" value="MetZ"/>
    <property type="match status" value="1"/>
</dbReference>
<accession>A0A2P2E9Z5</accession>
<dbReference type="InterPro" id="IPR015424">
    <property type="entry name" value="PyrdxlP-dep_Trfase"/>
</dbReference>
<dbReference type="FunFam" id="3.40.640.10:FF:000046">
    <property type="entry name" value="Cystathionine gamma-lyase"/>
    <property type="match status" value="1"/>
</dbReference>
<comment type="catalytic activity">
    <reaction evidence="3">
        <text>O-succinyl-L-homoserine + hydrogen sulfide = L-homocysteine + succinate</text>
        <dbReference type="Rhea" id="RHEA:27826"/>
        <dbReference type="ChEBI" id="CHEBI:29919"/>
        <dbReference type="ChEBI" id="CHEBI:30031"/>
        <dbReference type="ChEBI" id="CHEBI:57661"/>
        <dbReference type="ChEBI" id="CHEBI:58199"/>
    </reaction>
</comment>
<evidence type="ECO:0000313" key="6">
    <source>
        <dbReference type="EMBL" id="GBF57863.1"/>
    </source>
</evidence>
<evidence type="ECO:0000313" key="7">
    <source>
        <dbReference type="Proteomes" id="UP000245086"/>
    </source>
</evidence>
<keyword evidence="7" id="KW-1185">Reference proteome</keyword>
<keyword evidence="3" id="KW-0028">Amino-acid biosynthesis</keyword>
<proteinExistence type="inferred from homology"/>
<dbReference type="GO" id="GO:0019346">
    <property type="term" value="P:transsulfuration"/>
    <property type="evidence" value="ECO:0007669"/>
    <property type="project" value="InterPro"/>
</dbReference>
<comment type="pathway">
    <text evidence="3">Amino-acid biosynthesis; L-methionine biosynthesis via de novo pathway; L-homocysteine from O-succinyl-L-homoserine: step 1/1.</text>
</comment>
<dbReference type="InterPro" id="IPR000277">
    <property type="entry name" value="Cys/Met-Metab_PyrdxlP-dep_enz"/>
</dbReference>
<comment type="similarity">
    <text evidence="3">Belongs to the trans-sulfuration enzymes family. MetZ subfamily.</text>
</comment>
<dbReference type="Gene3D" id="3.40.640.10">
    <property type="entry name" value="Type I PLP-dependent aspartate aminotransferase-like (Major domain)"/>
    <property type="match status" value="1"/>
</dbReference>
<keyword evidence="2 3" id="KW-0663">Pyridoxal phosphate</keyword>
<dbReference type="Proteomes" id="UP000245086">
    <property type="component" value="Unassembled WGS sequence"/>
</dbReference>
<comment type="cofactor">
    <cofactor evidence="1 3 5">
        <name>pyridoxal 5'-phosphate</name>
        <dbReference type="ChEBI" id="CHEBI:597326"/>
    </cofactor>
</comment>
<keyword evidence="3" id="KW-0808">Transferase</keyword>
<sequence length="402" mass="43080">MSDETPASNHPPLSPDTILVRGGLTRSQHKETSEAIFLTSGFVYDTAAEAEARFKGELPGYLYGRYANPTNRMLEERLAAIDGAETCRLTASGMAAVTAALLAPLRAGDHVVAGKALFSSCRWVIETFMPRYGIEFTLVDATDISAWQAAIRPNTKSLFLESPTNPTLDLTDIAAVATVAKSCGARLIVDNIFASPILQRPFELGADVVVYSTTKHMDGSGRTLGGAILGSLAFMEEHIDPYLRHTGPAMSPFVAWNVLKGLETLSMRVERASANAARLADVIAAHPATAQVRYPHRSDHPQYDLAKRQMKRGGTLLAFELRGGKQAAFAFLNALRIVDISNNLGDSKSLATHPATTTHSSFTDEVKLELGVTDGLIRLSVGIEDGDDLVGDVTAALEAAQA</sequence>
<dbReference type="UniPathway" id="UPA00051">
    <property type="reaction ID" value="UER00449"/>
</dbReference>
<dbReference type="Pfam" id="PF01053">
    <property type="entry name" value="Cys_Met_Meta_PP"/>
    <property type="match status" value="1"/>
</dbReference>
<evidence type="ECO:0000256" key="4">
    <source>
        <dbReference type="PIRSR" id="PIRSR001434-2"/>
    </source>
</evidence>
<dbReference type="PANTHER" id="PTHR11808">
    <property type="entry name" value="TRANS-SULFURATION ENZYME FAMILY MEMBER"/>
    <property type="match status" value="1"/>
</dbReference>
<keyword evidence="3" id="KW-0486">Methionine biosynthesis</keyword>
<dbReference type="InterPro" id="IPR015421">
    <property type="entry name" value="PyrdxlP-dep_Trfase_major"/>
</dbReference>
<dbReference type="GO" id="GO:0016765">
    <property type="term" value="F:transferase activity, transferring alkyl or aryl (other than methyl) groups"/>
    <property type="evidence" value="ECO:0007669"/>
    <property type="project" value="UniProtKB-UniRule"/>
</dbReference>
<dbReference type="Gene3D" id="3.90.1150.10">
    <property type="entry name" value="Aspartate Aminotransferase, domain 1"/>
    <property type="match status" value="1"/>
</dbReference>
<dbReference type="PIRSF" id="PIRSF001434">
    <property type="entry name" value="CGS"/>
    <property type="match status" value="1"/>
</dbReference>
<dbReference type="GO" id="GO:0071268">
    <property type="term" value="P:homocysteine biosynthetic process"/>
    <property type="evidence" value="ECO:0007669"/>
    <property type="project" value="InterPro"/>
</dbReference>
<dbReference type="GO" id="GO:0030170">
    <property type="term" value="F:pyridoxal phosphate binding"/>
    <property type="evidence" value="ECO:0007669"/>
    <property type="project" value="UniProtKB-UniRule"/>
</dbReference>
<evidence type="ECO:0000256" key="1">
    <source>
        <dbReference type="ARBA" id="ARBA00001933"/>
    </source>
</evidence>
<dbReference type="InterPro" id="IPR015422">
    <property type="entry name" value="PyrdxlP-dep_Trfase_small"/>
</dbReference>
<evidence type="ECO:0000256" key="2">
    <source>
        <dbReference type="ARBA" id="ARBA00022898"/>
    </source>
</evidence>
<dbReference type="PANTHER" id="PTHR11808:SF80">
    <property type="entry name" value="CYSTATHIONINE GAMMA-LYASE"/>
    <property type="match status" value="1"/>
</dbReference>
<feature type="modified residue" description="N6-(pyridoxal phosphate)lysine" evidence="3 4">
    <location>
        <position position="215"/>
    </location>
</feature>
<dbReference type="RefSeq" id="WP_108984737.1">
    <property type="nucleotide sequence ID" value="NZ_BFBR01000004.1"/>
</dbReference>
<dbReference type="EMBL" id="BFBR01000004">
    <property type="protein sequence ID" value="GBF57863.1"/>
    <property type="molecule type" value="Genomic_DNA"/>
</dbReference>
<protein>
    <recommendedName>
        <fullName evidence="3">O-succinylhomoserine sulfhydrylase</fullName>
        <shortName evidence="3">OSH sulfhydrylase</shortName>
        <shortName evidence="3">OSHS sulfhydrylase</shortName>
        <ecNumber evidence="3">2.5.1.-</ecNumber>
    </recommendedName>
</protein>
<dbReference type="AlphaFoldDB" id="A0A2P2E9Z5"/>
<comment type="caution">
    <text evidence="6">The sequence shown here is derived from an EMBL/GenBank/DDBJ whole genome shotgun (WGS) entry which is preliminary data.</text>
</comment>
<dbReference type="EC" id="2.5.1.-" evidence="3"/>
<dbReference type="GO" id="GO:0071266">
    <property type="term" value="P:'de novo' L-methionine biosynthetic process"/>
    <property type="evidence" value="ECO:0007669"/>
    <property type="project" value="UniProtKB-UniRule"/>
</dbReference>
<dbReference type="GO" id="GO:0005737">
    <property type="term" value="C:cytoplasm"/>
    <property type="evidence" value="ECO:0007669"/>
    <property type="project" value="TreeGrafter"/>
</dbReference>
<evidence type="ECO:0000256" key="3">
    <source>
        <dbReference type="HAMAP-Rule" id="MF_02056"/>
    </source>
</evidence>
<reference evidence="6 7" key="1">
    <citation type="journal article" date="2018" name="Genome Announc.">
        <title>Draft Genome Sequence of "Candidatus Phycosocius bacilliformis," an Alphaproteobacterial Ectosymbiont of the Hydrocarbon-Producing Green Alga Botryococcus braunii.</title>
        <authorList>
            <person name="Tanabe Y."/>
            <person name="Yamaguchi H."/>
            <person name="Watanabe M.M."/>
        </authorList>
    </citation>
    <scope>NUCLEOTIDE SEQUENCE [LARGE SCALE GENOMIC DNA]</scope>
    <source>
        <strain evidence="6 7">BOTRYCO-2</strain>
    </source>
</reference>
<name>A0A2P2E9Z5_9PROT</name>
<dbReference type="NCBIfam" id="TIGR01325">
    <property type="entry name" value="O_suc_HS_sulf"/>
    <property type="match status" value="1"/>
</dbReference>
<dbReference type="SUPFAM" id="SSF53383">
    <property type="entry name" value="PLP-dependent transferases"/>
    <property type="match status" value="1"/>
</dbReference>
<dbReference type="GO" id="GO:0016846">
    <property type="term" value="F:carbon-sulfur lyase activity"/>
    <property type="evidence" value="ECO:0007669"/>
    <property type="project" value="TreeGrafter"/>
</dbReference>
<comment type="subunit">
    <text evidence="3">Homotetramer.</text>
</comment>
<organism evidence="6 7">
    <name type="scientific">Candidatus Phycosocius bacilliformis</name>
    <dbReference type="NCBI Taxonomy" id="1445552"/>
    <lineage>
        <taxon>Bacteria</taxon>
        <taxon>Pseudomonadati</taxon>
        <taxon>Pseudomonadota</taxon>
        <taxon>Alphaproteobacteria</taxon>
        <taxon>Caulobacterales</taxon>
        <taxon>Caulobacterales incertae sedis</taxon>
        <taxon>Candidatus Phycosocius</taxon>
    </lineage>
</organism>
<gene>
    <name evidence="3 6" type="primary">metZ</name>
    <name evidence="6" type="ORF">PbB2_01533</name>
</gene>
<dbReference type="InterPro" id="IPR006234">
    <property type="entry name" value="O-succ-hSer_sulfhydrylase"/>
</dbReference>
<dbReference type="OrthoDB" id="9805807at2"/>